<protein>
    <submittedName>
        <fullName evidence="1">Uncharacterized protein</fullName>
    </submittedName>
</protein>
<name>A0ACC2DZ77_DIPCM</name>
<keyword evidence="2" id="KW-1185">Reference proteome</keyword>
<sequence>MSLVCFPFKEEDVSVVVRNIECAASHPSIAGVLCVGFSKGETWHAIESAKSAIEQSTGKSVILLQQRRIGTSLRGGKGDGMNTALVYFLDNTEYHRLHFYDADIVSFSASWISKAEKQADLDYDVVRHYFPRSSTDAMITWLVTKIGFALLWPNSILPAIEQPLGGELLVSRKAAEILIADQRVRDQSDWGIDTLYTFVMAQAGLRMAEVYVPEGKVHALYGGLQDLRTMLVECFAAIQSLRNEVIVTESRYRIENPRPVPEAVKQKIGYNIEKTLKLLKSNWSPRQKELLQEYFDPALANGMLHAIDWPCWSFADEEAWISAYQKFLDHFEKGDFDWEELLFKIWVARVLNHTMKNVIRGYDAALGALRDLIWETQHNAAIQLKASSEAPASNSAHAIASGHTATEGLSNGHQSGKSLKNANWSNIGAACTVQH</sequence>
<gene>
    <name evidence="1" type="ORF">O6H91_04G088400</name>
</gene>
<reference evidence="2" key="1">
    <citation type="journal article" date="2024" name="Proc. Natl. Acad. Sci. U.S.A.">
        <title>Extraordinary preservation of gene collinearity over three hundred million years revealed in homosporous lycophytes.</title>
        <authorList>
            <person name="Li C."/>
            <person name="Wickell D."/>
            <person name="Kuo L.Y."/>
            <person name="Chen X."/>
            <person name="Nie B."/>
            <person name="Liao X."/>
            <person name="Peng D."/>
            <person name="Ji J."/>
            <person name="Jenkins J."/>
            <person name="Williams M."/>
            <person name="Shu S."/>
            <person name="Plott C."/>
            <person name="Barry K."/>
            <person name="Rajasekar S."/>
            <person name="Grimwood J."/>
            <person name="Han X."/>
            <person name="Sun S."/>
            <person name="Hou Z."/>
            <person name="He W."/>
            <person name="Dai G."/>
            <person name="Sun C."/>
            <person name="Schmutz J."/>
            <person name="Leebens-Mack J.H."/>
            <person name="Li F.W."/>
            <person name="Wang L."/>
        </authorList>
    </citation>
    <scope>NUCLEOTIDE SEQUENCE [LARGE SCALE GENOMIC DNA]</scope>
    <source>
        <strain evidence="2">cv. PW_Plant_1</strain>
    </source>
</reference>
<dbReference type="Proteomes" id="UP001162992">
    <property type="component" value="Chromosome 4"/>
</dbReference>
<comment type="caution">
    <text evidence="1">The sequence shown here is derived from an EMBL/GenBank/DDBJ whole genome shotgun (WGS) entry which is preliminary data.</text>
</comment>
<proteinExistence type="predicted"/>
<dbReference type="EMBL" id="CM055095">
    <property type="protein sequence ID" value="KAJ7559507.1"/>
    <property type="molecule type" value="Genomic_DNA"/>
</dbReference>
<accession>A0ACC2DZ77</accession>
<organism evidence="1 2">
    <name type="scientific">Diphasiastrum complanatum</name>
    <name type="common">Issler's clubmoss</name>
    <name type="synonym">Lycopodium complanatum</name>
    <dbReference type="NCBI Taxonomy" id="34168"/>
    <lineage>
        <taxon>Eukaryota</taxon>
        <taxon>Viridiplantae</taxon>
        <taxon>Streptophyta</taxon>
        <taxon>Embryophyta</taxon>
        <taxon>Tracheophyta</taxon>
        <taxon>Lycopodiopsida</taxon>
        <taxon>Lycopodiales</taxon>
        <taxon>Lycopodiaceae</taxon>
        <taxon>Lycopodioideae</taxon>
        <taxon>Diphasiastrum</taxon>
    </lineage>
</organism>
<evidence type="ECO:0000313" key="1">
    <source>
        <dbReference type="EMBL" id="KAJ7559507.1"/>
    </source>
</evidence>
<evidence type="ECO:0000313" key="2">
    <source>
        <dbReference type="Proteomes" id="UP001162992"/>
    </source>
</evidence>